<keyword evidence="2" id="KW-1185">Reference proteome</keyword>
<dbReference type="Proteomes" id="UP001622370">
    <property type="component" value="Unassembled WGS sequence"/>
</dbReference>
<name>A0ABW8Q8L9_9FLAO</name>
<evidence type="ECO:0000313" key="2">
    <source>
        <dbReference type="Proteomes" id="UP001622370"/>
    </source>
</evidence>
<dbReference type="InterPro" id="IPR021284">
    <property type="entry name" value="DUF2750"/>
</dbReference>
<organism evidence="1 2">
    <name type="scientific">Capnocytophaga stomatis</name>
    <dbReference type="NCBI Taxonomy" id="1848904"/>
    <lineage>
        <taxon>Bacteria</taxon>
        <taxon>Pseudomonadati</taxon>
        <taxon>Bacteroidota</taxon>
        <taxon>Flavobacteriia</taxon>
        <taxon>Flavobacteriales</taxon>
        <taxon>Flavobacteriaceae</taxon>
        <taxon>Capnocytophaga</taxon>
    </lineage>
</organism>
<dbReference type="RefSeq" id="WP_203965693.1">
    <property type="nucleotide sequence ID" value="NZ_BOPJ01000002.1"/>
</dbReference>
<protein>
    <submittedName>
        <fullName evidence="1">DUF2750 domain-containing protein</fullName>
    </submittedName>
</protein>
<evidence type="ECO:0000313" key="1">
    <source>
        <dbReference type="EMBL" id="MFK8292722.1"/>
    </source>
</evidence>
<dbReference type="Pfam" id="PF11042">
    <property type="entry name" value="DUF2750"/>
    <property type="match status" value="1"/>
</dbReference>
<gene>
    <name evidence="1" type="ORF">ACI76L_02895</name>
</gene>
<comment type="caution">
    <text evidence="1">The sequence shown here is derived from an EMBL/GenBank/DDBJ whole genome shotgun (WGS) entry which is preliminary data.</text>
</comment>
<dbReference type="EMBL" id="JBJGWJ010000001">
    <property type="protein sequence ID" value="MFK8292722.1"/>
    <property type="molecule type" value="Genomic_DNA"/>
</dbReference>
<sequence>MQTFIHKIVKNGLIFYLKNKKEVAVCPSNTFFIEETNTPISVFPFWSDKLTAERCRKEEWENYEVSEISLADFMEFWCLGMYEDGVAAGIDFDENLCGEEEIPTELLKKIIDEVEKTNTKITFKNFKTLKQLKNYLETED</sequence>
<proteinExistence type="predicted"/>
<accession>A0ABW8Q8L9</accession>
<reference evidence="1 2" key="1">
    <citation type="journal article" date="2016" name="Sci. Rep.">
        <title>Whole genome sequencing identifies a novel species of the genus Capnocytophaga isolated from dog and cat bite wounds in humans.</title>
        <authorList>
            <person name="Zangenah S."/>
            <person name="Abbasi N."/>
            <person name="Andersson A.F."/>
            <person name="Bergman P."/>
        </authorList>
    </citation>
    <scope>NUCLEOTIDE SEQUENCE [LARGE SCALE GENOMIC DNA]</scope>
    <source>
        <strain evidence="1 2">W5</strain>
    </source>
</reference>